<dbReference type="InterPro" id="IPR001849">
    <property type="entry name" value="PH_domain"/>
</dbReference>
<dbReference type="OrthoDB" id="1922644at2759"/>
<proteinExistence type="predicted"/>
<dbReference type="AlphaFoldDB" id="A0A9D4UR64"/>
<organism evidence="3 4">
    <name type="scientific">Adiantum capillus-veneris</name>
    <name type="common">Maidenhair fern</name>
    <dbReference type="NCBI Taxonomy" id="13818"/>
    <lineage>
        <taxon>Eukaryota</taxon>
        <taxon>Viridiplantae</taxon>
        <taxon>Streptophyta</taxon>
        <taxon>Embryophyta</taxon>
        <taxon>Tracheophyta</taxon>
        <taxon>Polypodiopsida</taxon>
        <taxon>Polypodiidae</taxon>
        <taxon>Polypodiales</taxon>
        <taxon>Pteridineae</taxon>
        <taxon>Pteridaceae</taxon>
        <taxon>Vittarioideae</taxon>
        <taxon>Adiantum</taxon>
    </lineage>
</organism>
<feature type="compositionally biased region" description="Basic and acidic residues" evidence="1">
    <location>
        <begin position="382"/>
        <end position="392"/>
    </location>
</feature>
<feature type="compositionally biased region" description="Polar residues" evidence="1">
    <location>
        <begin position="457"/>
        <end position="482"/>
    </location>
</feature>
<dbReference type="Proteomes" id="UP000886520">
    <property type="component" value="Chromosome 12"/>
</dbReference>
<evidence type="ECO:0000259" key="2">
    <source>
        <dbReference type="PROSITE" id="PS50003"/>
    </source>
</evidence>
<gene>
    <name evidence="3" type="ORF">GOP47_0012148</name>
</gene>
<dbReference type="EMBL" id="JABFUD020000012">
    <property type="protein sequence ID" value="KAI5072042.1"/>
    <property type="molecule type" value="Genomic_DNA"/>
</dbReference>
<feature type="region of interest" description="Disordered" evidence="1">
    <location>
        <begin position="635"/>
        <end position="688"/>
    </location>
</feature>
<feature type="compositionally biased region" description="Basic and acidic residues" evidence="1">
    <location>
        <begin position="274"/>
        <end position="287"/>
    </location>
</feature>
<feature type="compositionally biased region" description="Polar residues" evidence="1">
    <location>
        <begin position="548"/>
        <end position="617"/>
    </location>
</feature>
<sequence>MGSSPRLSYAQLFSFQVSYTNHADSRGYANQGAFGFIGLATSLAKKKGEWKRAILEFDFVMETVFLQDKDRIVVSATFKTYRRLVSGSSDDDDNDTLLSVRFEEEQWEIMVQNGEEKKAIMHLLDCVAKNMSAEEASEAGKKNGVVGVDNYIMKSGMLIRKAKTAYKKDERFIIIVPGKLLLFMSPELAGKHVRYVTSLIGARVQISRSRMEFEVLVPNTKDLVFSSASSMEGFSSWVKVIEASANGETRVYSDDSEGYDEGRNYGGRSHRSQRAGEHSRARPRDYFNDEISDDPGRGAASRDAQRSGFAGDNRRQPPQDGDRNWDRGQGQYQGGPRSRPDDSSYGWPHDTHDDNMDEPSRRTPHVDSPAQQSYQGVEEGQDYQRSRMHDRPQQAYYVDDPYGAATGLREEDNWGQKQLKNVNMRRRSVPLQCLDSALDEMAASIGKMAPFQEGKLQGTTPFTTGSNTGETANNYNMQSSKANLAEGPSDSGFQASVGFNNKSPLADTNPLETLVEDQNEYNDQSSFLKVDPTQMQAQGNHPSPFYGAQNSYTPVPREVQSQGIDSSLSAYSNQRRYPASPQMQSPGNESASFYDNQSSYVSGPKQMQMQGGDSATSYQNQDRYLTLLKQTQSQGNDPLMFMNQGPYLTGPKQTRPQGTSSQPYMNQSSNMMGPKQMQVQGNETSSSSAYINQSNYLNNPKQLRTQGIDSSSPNMKNNHGHPAEPSQNVSGAKPPMTRTDTKAYGAIMGGPTSTPQLMTRMPRPQQPPLQDSGMRPLQG</sequence>
<reference evidence="3" key="1">
    <citation type="submission" date="2021-01" db="EMBL/GenBank/DDBJ databases">
        <title>Adiantum capillus-veneris genome.</title>
        <authorList>
            <person name="Fang Y."/>
            <person name="Liao Q."/>
        </authorList>
    </citation>
    <scope>NUCLEOTIDE SEQUENCE</scope>
    <source>
        <strain evidence="3">H3</strain>
        <tissue evidence="3">Leaf</tissue>
    </source>
</reference>
<accession>A0A9D4UR64</accession>
<feature type="compositionally biased region" description="Basic and acidic residues" evidence="1">
    <location>
        <begin position="349"/>
        <end position="365"/>
    </location>
</feature>
<feature type="region of interest" description="Disordered" evidence="1">
    <location>
        <begin position="701"/>
        <end position="779"/>
    </location>
</feature>
<evidence type="ECO:0000313" key="4">
    <source>
        <dbReference type="Proteomes" id="UP000886520"/>
    </source>
</evidence>
<evidence type="ECO:0000313" key="3">
    <source>
        <dbReference type="EMBL" id="KAI5072042.1"/>
    </source>
</evidence>
<name>A0A9D4UR64_ADICA</name>
<feature type="region of interest" description="Disordered" evidence="1">
    <location>
        <begin position="454"/>
        <end position="504"/>
    </location>
</feature>
<feature type="domain" description="PH" evidence="2">
    <location>
        <begin position="151"/>
        <end position="246"/>
    </location>
</feature>
<dbReference type="PROSITE" id="PS50003">
    <property type="entry name" value="PH_DOMAIN"/>
    <property type="match status" value="1"/>
</dbReference>
<evidence type="ECO:0000256" key="1">
    <source>
        <dbReference type="SAM" id="MobiDB-lite"/>
    </source>
</evidence>
<feature type="compositionally biased region" description="Basic and acidic residues" evidence="1">
    <location>
        <begin position="312"/>
        <end position="326"/>
    </location>
</feature>
<feature type="compositionally biased region" description="Polar residues" evidence="1">
    <location>
        <begin position="701"/>
        <end position="717"/>
    </location>
</feature>
<feature type="region of interest" description="Disordered" evidence="1">
    <location>
        <begin position="250"/>
        <end position="393"/>
    </location>
</feature>
<protein>
    <recommendedName>
        <fullName evidence="2">PH domain-containing protein</fullName>
    </recommendedName>
</protein>
<comment type="caution">
    <text evidence="3">The sequence shown here is derived from an EMBL/GenBank/DDBJ whole genome shotgun (WGS) entry which is preliminary data.</text>
</comment>
<keyword evidence="4" id="KW-1185">Reference proteome</keyword>
<feature type="region of interest" description="Disordered" evidence="1">
    <location>
        <begin position="534"/>
        <end position="617"/>
    </location>
</feature>
<feature type="compositionally biased region" description="Polar residues" evidence="1">
    <location>
        <begin position="491"/>
        <end position="503"/>
    </location>
</feature>
<feature type="compositionally biased region" description="Polar residues" evidence="1">
    <location>
        <begin position="651"/>
        <end position="688"/>
    </location>
</feature>